<dbReference type="Gene3D" id="3.40.30.10">
    <property type="entry name" value="Glutaredoxin"/>
    <property type="match status" value="1"/>
</dbReference>
<feature type="transmembrane region" description="Helical" evidence="5">
    <location>
        <begin position="7"/>
        <end position="25"/>
    </location>
</feature>
<keyword evidence="8" id="KW-1185">Reference proteome</keyword>
<dbReference type="SUPFAM" id="SSF52833">
    <property type="entry name" value="Thioredoxin-like"/>
    <property type="match status" value="1"/>
</dbReference>
<dbReference type="AlphaFoldDB" id="A0A1H3MU15"/>
<organism evidence="7 8">
    <name type="scientific">Evansella caseinilytica</name>
    <dbReference type="NCBI Taxonomy" id="1503961"/>
    <lineage>
        <taxon>Bacteria</taxon>
        <taxon>Bacillati</taxon>
        <taxon>Bacillota</taxon>
        <taxon>Bacilli</taxon>
        <taxon>Bacillales</taxon>
        <taxon>Bacillaceae</taxon>
        <taxon>Evansella</taxon>
    </lineage>
</organism>
<gene>
    <name evidence="7" type="ORF">SAMN05421736_103338</name>
</gene>
<dbReference type="STRING" id="1503961.SAMN05421736_103338"/>
<evidence type="ECO:0000256" key="2">
    <source>
        <dbReference type="ARBA" id="ARBA00023008"/>
    </source>
</evidence>
<dbReference type="PROSITE" id="PS51352">
    <property type="entry name" value="THIOREDOXIN_2"/>
    <property type="match status" value="1"/>
</dbReference>
<keyword evidence="4" id="KW-1015">Disulfide bond</keyword>
<keyword evidence="2 3" id="KW-0186">Copper</keyword>
<dbReference type="PANTHER" id="PTHR12151:SF25">
    <property type="entry name" value="LINALOOL DEHYDRATASE_ISOMERASE DOMAIN-CONTAINING PROTEIN"/>
    <property type="match status" value="1"/>
</dbReference>
<dbReference type="InterPro" id="IPR013766">
    <property type="entry name" value="Thioredoxin_domain"/>
</dbReference>
<dbReference type="OrthoDB" id="8550465at2"/>
<proteinExistence type="inferred from homology"/>
<protein>
    <submittedName>
        <fullName evidence="7">Protein SCO1/2</fullName>
    </submittedName>
</protein>
<feature type="binding site" evidence="3">
    <location>
        <position position="85"/>
    </location>
    <ligand>
        <name>Cu cation</name>
        <dbReference type="ChEBI" id="CHEBI:23378"/>
    </ligand>
</feature>
<evidence type="ECO:0000313" key="7">
    <source>
        <dbReference type="EMBL" id="SDY80073.1"/>
    </source>
</evidence>
<keyword evidence="5" id="KW-0812">Transmembrane</keyword>
<dbReference type="InterPro" id="IPR036249">
    <property type="entry name" value="Thioredoxin-like_sf"/>
</dbReference>
<evidence type="ECO:0000313" key="8">
    <source>
        <dbReference type="Proteomes" id="UP000198935"/>
    </source>
</evidence>
<evidence type="ECO:0000256" key="5">
    <source>
        <dbReference type="SAM" id="Phobius"/>
    </source>
</evidence>
<keyword evidence="3" id="KW-0479">Metal-binding</keyword>
<evidence type="ECO:0000256" key="3">
    <source>
        <dbReference type="PIRSR" id="PIRSR603782-1"/>
    </source>
</evidence>
<dbReference type="EMBL" id="FNPI01000003">
    <property type="protein sequence ID" value="SDY80073.1"/>
    <property type="molecule type" value="Genomic_DNA"/>
</dbReference>
<dbReference type="GO" id="GO:0046872">
    <property type="term" value="F:metal ion binding"/>
    <property type="evidence" value="ECO:0007669"/>
    <property type="project" value="UniProtKB-KW"/>
</dbReference>
<feature type="binding site" evidence="3">
    <location>
        <position position="81"/>
    </location>
    <ligand>
        <name>Cu cation</name>
        <dbReference type="ChEBI" id="CHEBI:23378"/>
    </ligand>
</feature>
<evidence type="ECO:0000256" key="1">
    <source>
        <dbReference type="ARBA" id="ARBA00010996"/>
    </source>
</evidence>
<dbReference type="PANTHER" id="PTHR12151">
    <property type="entry name" value="ELECTRON TRANSPORT PROTIN SCO1/SENC FAMILY MEMBER"/>
    <property type="match status" value="1"/>
</dbReference>
<feature type="domain" description="Thioredoxin" evidence="6">
    <location>
        <begin position="43"/>
        <end position="206"/>
    </location>
</feature>
<name>A0A1H3MU15_9BACI</name>
<feature type="binding site" evidence="3">
    <location>
        <position position="171"/>
    </location>
    <ligand>
        <name>Cu cation</name>
        <dbReference type="ChEBI" id="CHEBI:23378"/>
    </ligand>
</feature>
<feature type="transmembrane region" description="Helical" evidence="5">
    <location>
        <begin position="70"/>
        <end position="88"/>
    </location>
</feature>
<feature type="disulfide bond" description="Redox-active" evidence="4">
    <location>
        <begin position="81"/>
        <end position="85"/>
    </location>
</feature>
<sequence length="212" mass="24140">MFKDWHTLLACSVVLLFGFVLFYLGTDGFQAYTAETARVNQLITDQPEFPDVVLEDSNGRSYHVSELQGSYVFITFMYTSCGTVCPILEMNMAQVYRAVPERYIGEEIIFLSISFDPERDDPATLDKYKEHFGADGDTWRMARINNQEELEKLLSTFGVIVIPDDSGNFAHNSAFYFVDPQGMLIDVMDYTDVNNAAERVISTLQKEEGEDR</sequence>
<dbReference type="CDD" id="cd02968">
    <property type="entry name" value="SCO"/>
    <property type="match status" value="1"/>
</dbReference>
<evidence type="ECO:0000256" key="4">
    <source>
        <dbReference type="PIRSR" id="PIRSR603782-2"/>
    </source>
</evidence>
<accession>A0A1H3MU15</accession>
<dbReference type="Pfam" id="PF02630">
    <property type="entry name" value="SCO1-SenC"/>
    <property type="match status" value="1"/>
</dbReference>
<keyword evidence="5" id="KW-0472">Membrane</keyword>
<reference evidence="8" key="1">
    <citation type="submission" date="2016-10" db="EMBL/GenBank/DDBJ databases">
        <authorList>
            <person name="Varghese N."/>
            <person name="Submissions S."/>
        </authorList>
    </citation>
    <scope>NUCLEOTIDE SEQUENCE [LARGE SCALE GENOMIC DNA]</scope>
    <source>
        <strain evidence="8">SP</strain>
    </source>
</reference>
<dbReference type="Proteomes" id="UP000198935">
    <property type="component" value="Unassembled WGS sequence"/>
</dbReference>
<comment type="similarity">
    <text evidence="1">Belongs to the SCO1/2 family.</text>
</comment>
<evidence type="ECO:0000259" key="6">
    <source>
        <dbReference type="PROSITE" id="PS51352"/>
    </source>
</evidence>
<keyword evidence="5" id="KW-1133">Transmembrane helix</keyword>
<dbReference type="InterPro" id="IPR003782">
    <property type="entry name" value="SCO1/SenC"/>
</dbReference>